<evidence type="ECO:0000256" key="10">
    <source>
        <dbReference type="RuleBase" id="RU004504"/>
    </source>
</evidence>
<organism evidence="12 13">
    <name type="scientific">Slackia isoflavoniconvertens</name>
    <dbReference type="NCBI Taxonomy" id="572010"/>
    <lineage>
        <taxon>Bacteria</taxon>
        <taxon>Bacillati</taxon>
        <taxon>Actinomycetota</taxon>
        <taxon>Coriobacteriia</taxon>
        <taxon>Eggerthellales</taxon>
        <taxon>Eggerthellaceae</taxon>
        <taxon>Slackia</taxon>
    </lineage>
</organism>
<dbReference type="PIRSF" id="PIRSF005572">
    <property type="entry name" value="NifS"/>
    <property type="match status" value="1"/>
</dbReference>
<dbReference type="Gene3D" id="3.90.1150.10">
    <property type="entry name" value="Aspartate Aminotransferase, domain 1"/>
    <property type="match status" value="1"/>
</dbReference>
<dbReference type="Gene3D" id="1.10.260.50">
    <property type="match status" value="1"/>
</dbReference>
<keyword evidence="7" id="KW-0408">Iron</keyword>
<dbReference type="EMBL" id="PPTO01000001">
    <property type="protein sequence ID" value="RDB60970.1"/>
    <property type="molecule type" value="Genomic_DNA"/>
</dbReference>
<protein>
    <recommendedName>
        <fullName evidence="3">cysteine desulfurase</fullName>
        <ecNumber evidence="3">2.8.1.7</ecNumber>
    </recommendedName>
</protein>
<dbReference type="Gene3D" id="3.40.640.10">
    <property type="entry name" value="Type I PLP-dependent aspartate aminotransferase-like (Major domain)"/>
    <property type="match status" value="1"/>
</dbReference>
<sequence>MIYLDNAATTALHESVLERMLPYFSADFGNPGSVHAAGRTALHAVMNARATVAECLGCTPRQIVFTSGGTEADNQALATGAEFGRRAHRMRMVASAIEHPAVLRALDYWETQGFVITLVNPDETGVVSARAIEAVLDDDVCFASVMTANNETGILQPVAEIAQVAHAAGALFHTDAVQAAGHVRLDAEALGVDMLSISAHKFHGPKGVGALVCRTREGAEPLMYGGGQERGRRSGTENVPGIVGLAAALEEACGTMEENAAHVRDLRNRLEEQLEQIEGAYVVGKAAPRVPGISNVCFEGLDHQALIPLLDARGVCASAGSACSAGAVKTSHVLRAMGVSELLAKGAVRFSFSVDTTQEDGDAAAAAMHEIAVSLKR</sequence>
<keyword evidence="4" id="KW-0808">Transferase</keyword>
<evidence type="ECO:0000256" key="2">
    <source>
        <dbReference type="ARBA" id="ARBA00006490"/>
    </source>
</evidence>
<dbReference type="InterPro" id="IPR015421">
    <property type="entry name" value="PyrdxlP-dep_Trfase_major"/>
</dbReference>
<feature type="domain" description="Aminotransferase class V" evidence="11">
    <location>
        <begin position="2"/>
        <end position="360"/>
    </location>
</feature>
<evidence type="ECO:0000259" key="11">
    <source>
        <dbReference type="Pfam" id="PF00266"/>
    </source>
</evidence>
<comment type="similarity">
    <text evidence="2">Belongs to the class-V pyridoxal-phosphate-dependent aminotransferase family. NifS/IscS subfamily.</text>
</comment>
<dbReference type="GO" id="GO:0031071">
    <property type="term" value="F:cysteine desulfurase activity"/>
    <property type="evidence" value="ECO:0007669"/>
    <property type="project" value="UniProtKB-EC"/>
</dbReference>
<evidence type="ECO:0000256" key="7">
    <source>
        <dbReference type="ARBA" id="ARBA00023004"/>
    </source>
</evidence>
<dbReference type="RefSeq" id="WP_114614550.1">
    <property type="nucleotide sequence ID" value="NZ_PPTO01000001.1"/>
</dbReference>
<keyword evidence="6" id="KW-0663">Pyridoxal phosphate</keyword>
<gene>
    <name evidence="12" type="ORF">C1881_00115</name>
</gene>
<reference evidence="12 13" key="1">
    <citation type="journal article" date="2018" name="Elife">
        <title>Discovery and characterization of a prevalent human gut bacterial enzyme sufficient for the inactivation of a family of plant toxins.</title>
        <authorList>
            <person name="Koppel N."/>
            <person name="Bisanz J.E."/>
            <person name="Pandelia M.E."/>
            <person name="Turnbaugh P.J."/>
            <person name="Balskus E.P."/>
        </authorList>
    </citation>
    <scope>NUCLEOTIDE SEQUENCE [LARGE SCALE GENOMIC DNA]</scope>
    <source>
        <strain evidence="12 13">OB21 GAM31</strain>
    </source>
</reference>
<dbReference type="PROSITE" id="PS00595">
    <property type="entry name" value="AA_TRANSFER_CLASS_5"/>
    <property type="match status" value="1"/>
</dbReference>
<dbReference type="InterPro" id="IPR016454">
    <property type="entry name" value="Cysteine_dSase"/>
</dbReference>
<dbReference type="SUPFAM" id="SSF53383">
    <property type="entry name" value="PLP-dependent transferases"/>
    <property type="match status" value="1"/>
</dbReference>
<dbReference type="EC" id="2.8.1.7" evidence="3"/>
<dbReference type="InterPro" id="IPR015424">
    <property type="entry name" value="PyrdxlP-dep_Trfase"/>
</dbReference>
<dbReference type="AlphaFoldDB" id="A0A369LNN7"/>
<dbReference type="PANTHER" id="PTHR11601:SF34">
    <property type="entry name" value="CYSTEINE DESULFURASE"/>
    <property type="match status" value="1"/>
</dbReference>
<dbReference type="PANTHER" id="PTHR11601">
    <property type="entry name" value="CYSTEINE DESULFURYLASE FAMILY MEMBER"/>
    <property type="match status" value="1"/>
</dbReference>
<evidence type="ECO:0000256" key="6">
    <source>
        <dbReference type="ARBA" id="ARBA00022898"/>
    </source>
</evidence>
<comment type="cofactor">
    <cofactor evidence="1 10">
        <name>pyridoxal 5'-phosphate</name>
        <dbReference type="ChEBI" id="CHEBI:597326"/>
    </cofactor>
</comment>
<evidence type="ECO:0000256" key="1">
    <source>
        <dbReference type="ARBA" id="ARBA00001933"/>
    </source>
</evidence>
<dbReference type="FunFam" id="3.40.640.10:FF:000084">
    <property type="entry name" value="IscS-like cysteine desulfurase"/>
    <property type="match status" value="1"/>
</dbReference>
<dbReference type="Proteomes" id="UP000253975">
    <property type="component" value="Unassembled WGS sequence"/>
</dbReference>
<accession>A0A369LNN7</accession>
<evidence type="ECO:0000256" key="4">
    <source>
        <dbReference type="ARBA" id="ARBA00022679"/>
    </source>
</evidence>
<dbReference type="InterPro" id="IPR020578">
    <property type="entry name" value="Aminotrans_V_PyrdxlP_BS"/>
</dbReference>
<dbReference type="InterPro" id="IPR015422">
    <property type="entry name" value="PyrdxlP-dep_Trfase_small"/>
</dbReference>
<dbReference type="GO" id="GO:0046872">
    <property type="term" value="F:metal ion binding"/>
    <property type="evidence" value="ECO:0007669"/>
    <property type="project" value="UniProtKB-KW"/>
</dbReference>
<comment type="caution">
    <text evidence="12">The sequence shown here is derived from an EMBL/GenBank/DDBJ whole genome shotgun (WGS) entry which is preliminary data.</text>
</comment>
<dbReference type="GO" id="GO:0051536">
    <property type="term" value="F:iron-sulfur cluster binding"/>
    <property type="evidence" value="ECO:0007669"/>
    <property type="project" value="UniProtKB-KW"/>
</dbReference>
<dbReference type="Pfam" id="PF00266">
    <property type="entry name" value="Aminotran_5"/>
    <property type="match status" value="1"/>
</dbReference>
<keyword evidence="5" id="KW-0479">Metal-binding</keyword>
<evidence type="ECO:0000256" key="3">
    <source>
        <dbReference type="ARBA" id="ARBA00012239"/>
    </source>
</evidence>
<evidence type="ECO:0000313" key="12">
    <source>
        <dbReference type="EMBL" id="RDB60970.1"/>
    </source>
</evidence>
<proteinExistence type="inferred from homology"/>
<keyword evidence="8" id="KW-0411">Iron-sulfur</keyword>
<evidence type="ECO:0000256" key="8">
    <source>
        <dbReference type="ARBA" id="ARBA00023014"/>
    </source>
</evidence>
<evidence type="ECO:0000256" key="9">
    <source>
        <dbReference type="ARBA" id="ARBA00050776"/>
    </source>
</evidence>
<dbReference type="InterPro" id="IPR000192">
    <property type="entry name" value="Aminotrans_V_dom"/>
</dbReference>
<evidence type="ECO:0000256" key="5">
    <source>
        <dbReference type="ARBA" id="ARBA00022723"/>
    </source>
</evidence>
<comment type="catalytic activity">
    <reaction evidence="9">
        <text>(sulfur carrier)-H + L-cysteine = (sulfur carrier)-SH + L-alanine</text>
        <dbReference type="Rhea" id="RHEA:43892"/>
        <dbReference type="Rhea" id="RHEA-COMP:14737"/>
        <dbReference type="Rhea" id="RHEA-COMP:14739"/>
        <dbReference type="ChEBI" id="CHEBI:29917"/>
        <dbReference type="ChEBI" id="CHEBI:35235"/>
        <dbReference type="ChEBI" id="CHEBI:57972"/>
        <dbReference type="ChEBI" id="CHEBI:64428"/>
        <dbReference type="EC" id="2.8.1.7"/>
    </reaction>
</comment>
<evidence type="ECO:0000313" key="13">
    <source>
        <dbReference type="Proteomes" id="UP000253975"/>
    </source>
</evidence>
<name>A0A369LNN7_9ACTN</name>